<dbReference type="EMBL" id="GBRH01237801">
    <property type="protein sequence ID" value="JAD60094.1"/>
    <property type="molecule type" value="Transcribed_RNA"/>
</dbReference>
<reference evidence="1" key="2">
    <citation type="journal article" date="2015" name="Data Brief">
        <title>Shoot transcriptome of the giant reed, Arundo donax.</title>
        <authorList>
            <person name="Barrero R.A."/>
            <person name="Guerrero F.D."/>
            <person name="Moolhuijzen P."/>
            <person name="Goolsby J.A."/>
            <person name="Tidwell J."/>
            <person name="Bellgard S.E."/>
            <person name="Bellgard M.I."/>
        </authorList>
    </citation>
    <scope>NUCLEOTIDE SEQUENCE</scope>
    <source>
        <tissue evidence="1">Shoot tissue taken approximately 20 cm above the soil surface</tissue>
    </source>
</reference>
<sequence>MPAELATWEDLVHLRHQFPHAPAWGQAGSQEGGM</sequence>
<protein>
    <submittedName>
        <fullName evidence="1">Uncharacterized protein</fullName>
    </submittedName>
</protein>
<accession>A0A0A9B830</accession>
<proteinExistence type="predicted"/>
<name>A0A0A9B830_ARUDO</name>
<evidence type="ECO:0000313" key="1">
    <source>
        <dbReference type="EMBL" id="JAD60094.1"/>
    </source>
</evidence>
<reference evidence="1" key="1">
    <citation type="submission" date="2014-09" db="EMBL/GenBank/DDBJ databases">
        <authorList>
            <person name="Magalhaes I.L.F."/>
            <person name="Oliveira U."/>
            <person name="Santos F.R."/>
            <person name="Vidigal T.H.D.A."/>
            <person name="Brescovit A.D."/>
            <person name="Santos A.J."/>
        </authorList>
    </citation>
    <scope>NUCLEOTIDE SEQUENCE</scope>
    <source>
        <tissue evidence="1">Shoot tissue taken approximately 20 cm above the soil surface</tissue>
    </source>
</reference>
<dbReference type="AlphaFoldDB" id="A0A0A9B830"/>
<organism evidence="1">
    <name type="scientific">Arundo donax</name>
    <name type="common">Giant reed</name>
    <name type="synonym">Donax arundinaceus</name>
    <dbReference type="NCBI Taxonomy" id="35708"/>
    <lineage>
        <taxon>Eukaryota</taxon>
        <taxon>Viridiplantae</taxon>
        <taxon>Streptophyta</taxon>
        <taxon>Embryophyta</taxon>
        <taxon>Tracheophyta</taxon>
        <taxon>Spermatophyta</taxon>
        <taxon>Magnoliopsida</taxon>
        <taxon>Liliopsida</taxon>
        <taxon>Poales</taxon>
        <taxon>Poaceae</taxon>
        <taxon>PACMAD clade</taxon>
        <taxon>Arundinoideae</taxon>
        <taxon>Arundineae</taxon>
        <taxon>Arundo</taxon>
    </lineage>
</organism>